<evidence type="ECO:0000313" key="4">
    <source>
        <dbReference type="Proteomes" id="UP000198862"/>
    </source>
</evidence>
<sequence>MKNYNYFLTIICIISFQVFAAPNLLDRYCSKNIDQVRIFYINGMFTTPENYRFNLDRIDEFQYDYLYDFPKGGEVTGSYNKNEALAQQILEVARQKYEYFGPSTPQYRIIASILGGSITSLRPEETSSILQIMDQVFSQVNFSIVNEVDYHNAYMRLLSKMHSCNRLVLLGHSQGNFYTNALYEEMILNYQYTDGYYLSDYPMLSLASIATPSLNLGGTVGNEYSSLISHLTLDQDIFMHAVRKLFGSKNSNYSAQSLFDSTGHSLVDSYLRHFGVAKAIAQGVASSIKAQSPFPLFDQHPVNSSAFSHIGYSSINRVLDVQFKSGSVFRYFDIPNTVWEGFYYSTSLGSYYNEYIKGQYTSEKLDL</sequence>
<dbReference type="AlphaFoldDB" id="A0A1I1PAM8"/>
<organism evidence="3 4">
    <name type="scientific">Pseudoalteromonas denitrificans DSM 6059</name>
    <dbReference type="NCBI Taxonomy" id="1123010"/>
    <lineage>
        <taxon>Bacteria</taxon>
        <taxon>Pseudomonadati</taxon>
        <taxon>Pseudomonadota</taxon>
        <taxon>Gammaproteobacteria</taxon>
        <taxon>Alteromonadales</taxon>
        <taxon>Pseudoalteromonadaceae</taxon>
        <taxon>Pseudoalteromonas</taxon>
    </lineage>
</organism>
<accession>A0A1I1PAM8</accession>
<gene>
    <name evidence="3" type="ORF">SAMN02745724_03384</name>
</gene>
<dbReference type="InterPro" id="IPR025309">
    <property type="entry name" value="KTSC_dom"/>
</dbReference>
<feature type="chain" id="PRO_5011520787" evidence="1">
    <location>
        <begin position="21"/>
        <end position="367"/>
    </location>
</feature>
<reference evidence="3 4" key="1">
    <citation type="submission" date="2016-10" db="EMBL/GenBank/DDBJ databases">
        <authorList>
            <person name="de Groot N.N."/>
        </authorList>
    </citation>
    <scope>NUCLEOTIDE SEQUENCE [LARGE SCALE GENOMIC DNA]</scope>
    <source>
        <strain evidence="3 4">DSM 6059</strain>
    </source>
</reference>
<dbReference type="RefSeq" id="WP_091986945.1">
    <property type="nucleotide sequence ID" value="NZ_FOLO01000030.1"/>
</dbReference>
<protein>
    <submittedName>
        <fullName evidence="3">KTSC domain-containing protein</fullName>
    </submittedName>
</protein>
<evidence type="ECO:0000313" key="3">
    <source>
        <dbReference type="EMBL" id="SFD06849.1"/>
    </source>
</evidence>
<name>A0A1I1PAM8_9GAMM</name>
<dbReference type="EMBL" id="FOLO01000030">
    <property type="protein sequence ID" value="SFD06849.1"/>
    <property type="molecule type" value="Genomic_DNA"/>
</dbReference>
<dbReference type="OrthoDB" id="8612029at2"/>
<keyword evidence="4" id="KW-1185">Reference proteome</keyword>
<evidence type="ECO:0000259" key="2">
    <source>
        <dbReference type="Pfam" id="PF13619"/>
    </source>
</evidence>
<feature type="signal peptide" evidence="1">
    <location>
        <begin position="1"/>
        <end position="20"/>
    </location>
</feature>
<proteinExistence type="predicted"/>
<evidence type="ECO:0000256" key="1">
    <source>
        <dbReference type="SAM" id="SignalP"/>
    </source>
</evidence>
<keyword evidence="1" id="KW-0732">Signal</keyword>
<dbReference type="STRING" id="1123010.SAMN02745724_03384"/>
<feature type="domain" description="KTSC" evidence="2">
    <location>
        <begin position="303"/>
        <end position="360"/>
    </location>
</feature>
<dbReference type="Pfam" id="PF13619">
    <property type="entry name" value="KTSC"/>
    <property type="match status" value="1"/>
</dbReference>
<dbReference type="Proteomes" id="UP000198862">
    <property type="component" value="Unassembled WGS sequence"/>
</dbReference>